<keyword evidence="1" id="KW-0812">Transmembrane</keyword>
<keyword evidence="1" id="KW-0472">Membrane</keyword>
<reference evidence="2 3" key="1">
    <citation type="journal article" date="2021" name="Commun. Biol.">
        <title>The genome of Shorea leprosula (Dipterocarpaceae) highlights the ecological relevance of drought in aseasonal tropical rainforests.</title>
        <authorList>
            <person name="Ng K.K.S."/>
            <person name="Kobayashi M.J."/>
            <person name="Fawcett J.A."/>
            <person name="Hatakeyama M."/>
            <person name="Paape T."/>
            <person name="Ng C.H."/>
            <person name="Ang C.C."/>
            <person name="Tnah L.H."/>
            <person name="Lee C.T."/>
            <person name="Nishiyama T."/>
            <person name="Sese J."/>
            <person name="O'Brien M.J."/>
            <person name="Copetti D."/>
            <person name="Mohd Noor M.I."/>
            <person name="Ong R.C."/>
            <person name="Putra M."/>
            <person name="Sireger I.Z."/>
            <person name="Indrioko S."/>
            <person name="Kosugi Y."/>
            <person name="Izuno A."/>
            <person name="Isagi Y."/>
            <person name="Lee S.L."/>
            <person name="Shimizu K.K."/>
        </authorList>
    </citation>
    <scope>NUCLEOTIDE SEQUENCE [LARGE SCALE GENOMIC DNA]</scope>
    <source>
        <strain evidence="2">214</strain>
    </source>
</reference>
<proteinExistence type="predicted"/>
<accession>A0AAV5MVD9</accession>
<dbReference type="EMBL" id="BPVZ01000959">
    <property type="protein sequence ID" value="GKV52949.1"/>
    <property type="molecule type" value="Genomic_DNA"/>
</dbReference>
<evidence type="ECO:0008006" key="4">
    <source>
        <dbReference type="Google" id="ProtNLM"/>
    </source>
</evidence>
<keyword evidence="3" id="KW-1185">Reference proteome</keyword>
<dbReference type="Proteomes" id="UP001054252">
    <property type="component" value="Unassembled WGS sequence"/>
</dbReference>
<feature type="non-terminal residue" evidence="2">
    <location>
        <position position="1"/>
    </location>
</feature>
<comment type="caution">
    <text evidence="2">The sequence shown here is derived from an EMBL/GenBank/DDBJ whole genome shotgun (WGS) entry which is preliminary data.</text>
</comment>
<keyword evidence="1" id="KW-1133">Transmembrane helix</keyword>
<organism evidence="2 3">
    <name type="scientific">Rubroshorea leprosula</name>
    <dbReference type="NCBI Taxonomy" id="152421"/>
    <lineage>
        <taxon>Eukaryota</taxon>
        <taxon>Viridiplantae</taxon>
        <taxon>Streptophyta</taxon>
        <taxon>Embryophyta</taxon>
        <taxon>Tracheophyta</taxon>
        <taxon>Spermatophyta</taxon>
        <taxon>Magnoliopsida</taxon>
        <taxon>eudicotyledons</taxon>
        <taxon>Gunneridae</taxon>
        <taxon>Pentapetalae</taxon>
        <taxon>rosids</taxon>
        <taxon>malvids</taxon>
        <taxon>Malvales</taxon>
        <taxon>Dipterocarpaceae</taxon>
        <taxon>Rubroshorea</taxon>
    </lineage>
</organism>
<gene>
    <name evidence="2" type="ORF">SLEP1_g59499</name>
</gene>
<evidence type="ECO:0000313" key="2">
    <source>
        <dbReference type="EMBL" id="GKV52949.1"/>
    </source>
</evidence>
<feature type="transmembrane region" description="Helical" evidence="1">
    <location>
        <begin position="26"/>
        <end position="48"/>
    </location>
</feature>
<name>A0AAV5MVD9_9ROSI</name>
<evidence type="ECO:0000313" key="3">
    <source>
        <dbReference type="Proteomes" id="UP001054252"/>
    </source>
</evidence>
<sequence>TDVSSSLVVSSERSASRSMLPGAMRYHLAAIVLPIGVVFLIMMSCPWYF</sequence>
<evidence type="ECO:0000256" key="1">
    <source>
        <dbReference type="SAM" id="Phobius"/>
    </source>
</evidence>
<dbReference type="AlphaFoldDB" id="A0AAV5MVD9"/>
<protein>
    <recommendedName>
        <fullName evidence="4">NADH dehydrogenase subunit 5</fullName>
    </recommendedName>
</protein>